<dbReference type="Proteomes" id="UP000256763">
    <property type="component" value="Unassembled WGS sequence"/>
</dbReference>
<protein>
    <submittedName>
        <fullName evidence="2">Uncharacterized protein</fullName>
    </submittedName>
</protein>
<accession>A0A3E0WIZ1</accession>
<gene>
    <name evidence="2" type="ORF">CAL65_21265</name>
</gene>
<keyword evidence="3" id="KW-1185">Reference proteome</keyword>
<sequence>MLSAAGISGCATTTSTQEGDRNGPASLGVHGRTTQPQPLMVPTGRDGNTFSERGIVLSPRASRQGTVPDEDKPEQAPAAQAPKEPVATPAPAAGAAPRSEFEELDELDW</sequence>
<dbReference type="EMBL" id="NFZW01000039">
    <property type="protein sequence ID" value="RFA31835.1"/>
    <property type="molecule type" value="Genomic_DNA"/>
</dbReference>
<proteinExistence type="predicted"/>
<evidence type="ECO:0000313" key="3">
    <source>
        <dbReference type="Proteomes" id="UP000256763"/>
    </source>
</evidence>
<evidence type="ECO:0000256" key="1">
    <source>
        <dbReference type="SAM" id="MobiDB-lite"/>
    </source>
</evidence>
<dbReference type="AlphaFoldDB" id="A0A3E0WIZ1"/>
<feature type="region of interest" description="Disordered" evidence="1">
    <location>
        <begin position="1"/>
        <end position="109"/>
    </location>
</feature>
<evidence type="ECO:0000313" key="2">
    <source>
        <dbReference type="EMBL" id="RFA31835.1"/>
    </source>
</evidence>
<organism evidence="2 3">
    <name type="scientific">Alkalilimnicola ehrlichii</name>
    <dbReference type="NCBI Taxonomy" id="351052"/>
    <lineage>
        <taxon>Bacteria</taxon>
        <taxon>Pseudomonadati</taxon>
        <taxon>Pseudomonadota</taxon>
        <taxon>Gammaproteobacteria</taxon>
        <taxon>Chromatiales</taxon>
        <taxon>Ectothiorhodospiraceae</taxon>
        <taxon>Alkalilimnicola</taxon>
    </lineage>
</organism>
<comment type="caution">
    <text evidence="2">The sequence shown here is derived from an EMBL/GenBank/DDBJ whole genome shotgun (WGS) entry which is preliminary data.</text>
</comment>
<feature type="compositionally biased region" description="Low complexity" evidence="1">
    <location>
        <begin position="75"/>
        <end position="97"/>
    </location>
</feature>
<name>A0A3E0WIZ1_9GAMM</name>
<reference evidence="3" key="1">
    <citation type="submission" date="2017-05" db="EMBL/GenBank/DDBJ databases">
        <authorList>
            <person name="Sharma S."/>
            <person name="Sidhu C."/>
            <person name="Pinnaka A.K."/>
        </authorList>
    </citation>
    <scope>NUCLEOTIDE SEQUENCE [LARGE SCALE GENOMIC DNA]</scope>
    <source>
        <strain evidence="3">AK93</strain>
    </source>
</reference>